<dbReference type="SMART" id="SM01238">
    <property type="entry name" value="IGR"/>
    <property type="match status" value="1"/>
</dbReference>
<dbReference type="InterPro" id="IPR039603">
    <property type="entry name" value="Ribosomal_mS41"/>
</dbReference>
<dbReference type="SUPFAM" id="SSF47769">
    <property type="entry name" value="SAM/Pointed domain"/>
    <property type="match status" value="1"/>
</dbReference>
<evidence type="ECO:0000256" key="1">
    <source>
        <dbReference type="ARBA" id="ARBA00004173"/>
    </source>
</evidence>
<organism evidence="7 8">
    <name type="scientific">Microdochium bolleyi</name>
    <dbReference type="NCBI Taxonomy" id="196109"/>
    <lineage>
        <taxon>Eukaryota</taxon>
        <taxon>Fungi</taxon>
        <taxon>Dikarya</taxon>
        <taxon>Ascomycota</taxon>
        <taxon>Pezizomycotina</taxon>
        <taxon>Sordariomycetes</taxon>
        <taxon>Xylariomycetidae</taxon>
        <taxon>Xylariales</taxon>
        <taxon>Microdochiaceae</taxon>
        <taxon>Microdochium</taxon>
    </lineage>
</organism>
<dbReference type="InParanoid" id="A0A136J7Y6"/>
<dbReference type="EMBL" id="KQ964248">
    <property type="protein sequence ID" value="KXJ93146.1"/>
    <property type="molecule type" value="Genomic_DNA"/>
</dbReference>
<protein>
    <recommendedName>
        <fullName evidence="4">Small ribosomal subunit protein mS41</fullName>
    </recommendedName>
</protein>
<comment type="subcellular location">
    <subcellularLocation>
        <location evidence="1">Mitochondrion</location>
    </subcellularLocation>
</comment>
<reference evidence="8" key="1">
    <citation type="submission" date="2016-02" db="EMBL/GenBank/DDBJ databases">
        <title>Draft genome sequence of Microdochium bolleyi, a fungal endophyte of beachgrass.</title>
        <authorList>
            <consortium name="DOE Joint Genome Institute"/>
            <person name="David A.S."/>
            <person name="May G."/>
            <person name="Haridas S."/>
            <person name="Lim J."/>
            <person name="Wang M."/>
            <person name="Labutti K."/>
            <person name="Lipzen A."/>
            <person name="Barry K."/>
            <person name="Grigoriev I.V."/>
        </authorList>
    </citation>
    <scope>NUCLEOTIDE SEQUENCE [LARGE SCALE GENOMIC DNA]</scope>
    <source>
        <strain evidence="8">J235TASD1</strain>
    </source>
</reference>
<accession>A0A136J7Y6</accession>
<feature type="region of interest" description="Disordered" evidence="5">
    <location>
        <begin position="45"/>
        <end position="65"/>
    </location>
</feature>
<evidence type="ECO:0000256" key="4">
    <source>
        <dbReference type="ARBA" id="ARBA00035129"/>
    </source>
</evidence>
<evidence type="ECO:0000256" key="2">
    <source>
        <dbReference type="ARBA" id="ARBA00010492"/>
    </source>
</evidence>
<keyword evidence="3" id="KW-0496">Mitochondrion</keyword>
<evidence type="ECO:0000313" key="7">
    <source>
        <dbReference type="EMBL" id="KXJ93146.1"/>
    </source>
</evidence>
<keyword evidence="8" id="KW-1185">Reference proteome</keyword>
<evidence type="ECO:0000259" key="6">
    <source>
        <dbReference type="SMART" id="SM01238"/>
    </source>
</evidence>
<dbReference type="PANTHER" id="PTHR28235">
    <property type="entry name" value="PROTEIN FYV4, MITOCHONDRIAL"/>
    <property type="match status" value="1"/>
</dbReference>
<dbReference type="AlphaFoldDB" id="A0A136J7Y6"/>
<name>A0A136J7Y6_9PEZI</name>
<feature type="domain" description="Small ribosomal subunit protein mS41 SAM" evidence="6">
    <location>
        <begin position="73"/>
        <end position="129"/>
    </location>
</feature>
<dbReference type="PANTHER" id="PTHR28235:SF1">
    <property type="entry name" value="SMALL RIBOSOMAL SUBUNIT PROTEIN MS41"/>
    <property type="match status" value="1"/>
</dbReference>
<sequence length="281" mass="31547">MASLRTFFLRSQPLRPSLSSHLATPTTPLRAACAAAFSSSATRPFDIPTSTTSRPAKTESYKVPQPTPFIPDVETFLTVIGRNLKQHASKFPTWDSLFALTSQQMRDLGVEPARSRKYLMRWRRRFQNEEYGPGGEFRHVKDGVAELRVLEVQKKKTTTTTTTPQDATAAAAAAPGLPVKMRYVVNMPEGVRVEDVVGTAAAEENMTRVLGYKVHGRSTVVGPYAIPLRDGRGARVKVTEGMWEDKLGRKIDGGERRRTEVRYKKRIQERRQARERAFAQN</sequence>
<dbReference type="InterPro" id="IPR013761">
    <property type="entry name" value="SAM/pointed_sf"/>
</dbReference>
<dbReference type="Proteomes" id="UP000070501">
    <property type="component" value="Unassembled WGS sequence"/>
</dbReference>
<proteinExistence type="inferred from homology"/>
<gene>
    <name evidence="7" type="ORF">Micbo1qcDRAFT_232751</name>
</gene>
<dbReference type="OrthoDB" id="18595at2759"/>
<dbReference type="GO" id="GO:0005739">
    <property type="term" value="C:mitochondrion"/>
    <property type="evidence" value="ECO:0007669"/>
    <property type="project" value="UniProtKB-SubCell"/>
</dbReference>
<evidence type="ECO:0000313" key="8">
    <source>
        <dbReference type="Proteomes" id="UP000070501"/>
    </source>
</evidence>
<dbReference type="InterPro" id="IPR019083">
    <property type="entry name" value="SAM_Ribosomal_mS41"/>
</dbReference>
<evidence type="ECO:0000256" key="5">
    <source>
        <dbReference type="SAM" id="MobiDB-lite"/>
    </source>
</evidence>
<comment type="similarity">
    <text evidence="2">Belongs to the mitochondrion-specific ribosomal protein mS41 family.</text>
</comment>
<dbReference type="Pfam" id="PF09597">
    <property type="entry name" value="SAM_Ribosomal_mS41"/>
    <property type="match status" value="1"/>
</dbReference>
<evidence type="ECO:0000256" key="3">
    <source>
        <dbReference type="ARBA" id="ARBA00023128"/>
    </source>
</evidence>